<name>A0A146GE62_TERSA</name>
<feature type="transmembrane region" description="Helical" evidence="1">
    <location>
        <begin position="7"/>
        <end position="32"/>
    </location>
</feature>
<protein>
    <submittedName>
        <fullName evidence="2">Uncharacterized protein</fullName>
    </submittedName>
</protein>
<evidence type="ECO:0000256" key="1">
    <source>
        <dbReference type="SAM" id="Phobius"/>
    </source>
</evidence>
<accession>A0A146GE62</accession>
<proteinExistence type="predicted"/>
<comment type="caution">
    <text evidence="2">The sequence shown here is derived from an EMBL/GenBank/DDBJ whole genome shotgun (WGS) entry which is preliminary data.</text>
</comment>
<keyword evidence="1" id="KW-0472">Membrane</keyword>
<keyword evidence="1" id="KW-0812">Transmembrane</keyword>
<dbReference type="STRING" id="690879.TSACC_23220"/>
<organism evidence="2 3">
    <name type="scientific">Terrimicrobium sacchariphilum</name>
    <dbReference type="NCBI Taxonomy" id="690879"/>
    <lineage>
        <taxon>Bacteria</taxon>
        <taxon>Pseudomonadati</taxon>
        <taxon>Verrucomicrobiota</taxon>
        <taxon>Terrimicrobiia</taxon>
        <taxon>Terrimicrobiales</taxon>
        <taxon>Terrimicrobiaceae</taxon>
        <taxon>Terrimicrobium</taxon>
    </lineage>
</organism>
<sequence length="72" mass="7954">MSTYEKVVIVVIRFVAVLWFVYSLTAFASMTLSGLNQLGIRLTPVFLISFLAPLALYFAARLLARIITAGVD</sequence>
<dbReference type="Proteomes" id="UP000076023">
    <property type="component" value="Unassembled WGS sequence"/>
</dbReference>
<dbReference type="AlphaFoldDB" id="A0A146GE62"/>
<keyword evidence="3" id="KW-1185">Reference proteome</keyword>
<feature type="transmembrane region" description="Helical" evidence="1">
    <location>
        <begin position="38"/>
        <end position="59"/>
    </location>
</feature>
<evidence type="ECO:0000313" key="2">
    <source>
        <dbReference type="EMBL" id="GAT34786.1"/>
    </source>
</evidence>
<evidence type="ECO:0000313" key="3">
    <source>
        <dbReference type="Proteomes" id="UP000076023"/>
    </source>
</evidence>
<dbReference type="InParanoid" id="A0A146GE62"/>
<dbReference type="RefSeq" id="WP_075080388.1">
    <property type="nucleotide sequence ID" value="NZ_BDCO01000002.1"/>
</dbReference>
<dbReference type="EMBL" id="BDCO01000002">
    <property type="protein sequence ID" value="GAT34786.1"/>
    <property type="molecule type" value="Genomic_DNA"/>
</dbReference>
<keyword evidence="1" id="KW-1133">Transmembrane helix</keyword>
<gene>
    <name evidence="2" type="ORF">TSACC_23220</name>
</gene>
<reference evidence="3" key="1">
    <citation type="journal article" date="2017" name="Genome Announc.">
        <title>Draft Genome Sequence of Terrimicrobium sacchariphilum NM-5T, a Facultative Anaerobic Soil Bacterium of the Class Spartobacteria.</title>
        <authorList>
            <person name="Qiu Y.L."/>
            <person name="Tourlousse D.M."/>
            <person name="Matsuura N."/>
            <person name="Ohashi A."/>
            <person name="Sekiguchi Y."/>
        </authorList>
    </citation>
    <scope>NUCLEOTIDE SEQUENCE [LARGE SCALE GENOMIC DNA]</scope>
    <source>
        <strain evidence="3">NM-5</strain>
    </source>
</reference>